<evidence type="ECO:0000256" key="3">
    <source>
        <dbReference type="ARBA" id="ARBA00004613"/>
    </source>
</evidence>
<dbReference type="InterPro" id="IPR009003">
    <property type="entry name" value="Peptidase_S1_PA"/>
</dbReference>
<evidence type="ECO:0000313" key="17">
    <source>
        <dbReference type="Proteomes" id="UP000000844"/>
    </source>
</evidence>
<keyword evidence="11" id="KW-1015">Disulfide bond</keyword>
<comment type="subcellular location">
    <subcellularLocation>
        <location evidence="1">Endoplasmic reticulum</location>
    </subcellularLocation>
    <subcellularLocation>
        <location evidence="2">Golgi apparatus</location>
    </subcellularLocation>
    <subcellularLocation>
        <location evidence="3">Secreted</location>
    </subcellularLocation>
</comment>
<keyword evidence="12" id="KW-0325">Glycoprotein</keyword>
<dbReference type="SUPFAM" id="SSF50494">
    <property type="entry name" value="Trypsin-like serine proteases"/>
    <property type="match status" value="1"/>
</dbReference>
<evidence type="ECO:0000256" key="9">
    <source>
        <dbReference type="ARBA" id="ARBA00022825"/>
    </source>
</evidence>
<keyword evidence="14" id="KW-0732">Signal</keyword>
<evidence type="ECO:0000256" key="4">
    <source>
        <dbReference type="ARBA" id="ARBA00022525"/>
    </source>
</evidence>
<evidence type="ECO:0000256" key="6">
    <source>
        <dbReference type="ARBA" id="ARBA00022696"/>
    </source>
</evidence>
<keyword evidence="5" id="KW-0645">Protease</keyword>
<dbReference type="KEGG" id="sna:Snas_5498"/>
<evidence type="ECO:0000256" key="11">
    <source>
        <dbReference type="ARBA" id="ARBA00023157"/>
    </source>
</evidence>
<evidence type="ECO:0000256" key="8">
    <source>
        <dbReference type="ARBA" id="ARBA00022824"/>
    </source>
</evidence>
<dbReference type="STRING" id="446470.Snas_5498"/>
<dbReference type="MEROPS" id="S01.101"/>
<dbReference type="Proteomes" id="UP000000844">
    <property type="component" value="Chromosome"/>
</dbReference>
<dbReference type="eggNOG" id="COG5640">
    <property type="taxonomic scope" value="Bacteria"/>
</dbReference>
<organism evidence="16 17">
    <name type="scientific">Stackebrandtia nassauensis (strain DSM 44728 / CIP 108903 / NRRL B-16338 / NBRC 102104 / LLR-40K-21)</name>
    <dbReference type="NCBI Taxonomy" id="446470"/>
    <lineage>
        <taxon>Bacteria</taxon>
        <taxon>Bacillati</taxon>
        <taxon>Actinomycetota</taxon>
        <taxon>Actinomycetes</taxon>
        <taxon>Glycomycetales</taxon>
        <taxon>Glycomycetaceae</taxon>
        <taxon>Stackebrandtia</taxon>
    </lineage>
</organism>
<protein>
    <submittedName>
        <fullName evidence="16">Peptidase S1 and S6 chymotrypsin/Hap</fullName>
    </submittedName>
</protein>
<dbReference type="Gene3D" id="2.40.10.10">
    <property type="entry name" value="Trypsin-like serine proteases"/>
    <property type="match status" value="2"/>
</dbReference>
<dbReference type="InterPro" id="IPR043504">
    <property type="entry name" value="Peptidase_S1_PA_chymotrypsin"/>
</dbReference>
<keyword evidence="4" id="KW-0964">Secreted</keyword>
<evidence type="ECO:0000256" key="7">
    <source>
        <dbReference type="ARBA" id="ARBA00022801"/>
    </source>
</evidence>
<proteinExistence type="predicted"/>
<dbReference type="PANTHER" id="PTHR24252">
    <property type="entry name" value="ACROSIN-RELATED"/>
    <property type="match status" value="1"/>
</dbReference>
<evidence type="ECO:0000313" key="16">
    <source>
        <dbReference type="EMBL" id="ADD45129.1"/>
    </source>
</evidence>
<dbReference type="PROSITE" id="PS00134">
    <property type="entry name" value="TRYPSIN_HIS"/>
    <property type="match status" value="1"/>
</dbReference>
<keyword evidence="10" id="KW-0333">Golgi apparatus</keyword>
<dbReference type="SMART" id="SM00020">
    <property type="entry name" value="Tryp_SPc"/>
    <property type="match status" value="1"/>
</dbReference>
<evidence type="ECO:0000256" key="2">
    <source>
        <dbReference type="ARBA" id="ARBA00004555"/>
    </source>
</evidence>
<reference evidence="16 17" key="1">
    <citation type="journal article" date="2009" name="Stand. Genomic Sci.">
        <title>Complete genome sequence of Stackebrandtia nassauensis type strain (LLR-40K-21).</title>
        <authorList>
            <person name="Munk C."/>
            <person name="Lapidus A."/>
            <person name="Copeland A."/>
            <person name="Jando M."/>
            <person name="Mayilraj S."/>
            <person name="Glavina Del Rio T."/>
            <person name="Nolan M."/>
            <person name="Chen F."/>
            <person name="Lucas S."/>
            <person name="Tice H."/>
            <person name="Cheng J.F."/>
            <person name="Han C."/>
            <person name="Detter J.C."/>
            <person name="Bruce D."/>
            <person name="Goodwin L."/>
            <person name="Chain P."/>
            <person name="Pitluck S."/>
            <person name="Goker M."/>
            <person name="Ovchinikova G."/>
            <person name="Pati A."/>
            <person name="Ivanova N."/>
            <person name="Mavromatis K."/>
            <person name="Chen A."/>
            <person name="Palaniappan K."/>
            <person name="Land M."/>
            <person name="Hauser L."/>
            <person name="Chang Y.J."/>
            <person name="Jeffries C.D."/>
            <person name="Bristow J."/>
            <person name="Eisen J.A."/>
            <person name="Markowitz V."/>
            <person name="Hugenholtz P."/>
            <person name="Kyrpides N.C."/>
            <person name="Klenk H.P."/>
        </authorList>
    </citation>
    <scope>NUCLEOTIDE SEQUENCE [LARGE SCALE GENOMIC DNA]</scope>
    <source>
        <strain evidence="17">DSM 44728 / CIP 108903 / NRRL B-16338 / NBRC 102104 / LLR-40K-21</strain>
    </source>
</reference>
<dbReference type="GO" id="GO:0006508">
    <property type="term" value="P:proteolysis"/>
    <property type="evidence" value="ECO:0007669"/>
    <property type="project" value="UniProtKB-KW"/>
</dbReference>
<keyword evidence="8" id="KW-0256">Endoplasmic reticulum</keyword>
<dbReference type="GO" id="GO:0005576">
    <property type="term" value="C:extracellular region"/>
    <property type="evidence" value="ECO:0007669"/>
    <property type="project" value="UniProtKB-SubCell"/>
</dbReference>
<dbReference type="GO" id="GO:0007599">
    <property type="term" value="P:hemostasis"/>
    <property type="evidence" value="ECO:0007669"/>
    <property type="project" value="UniProtKB-KW"/>
</dbReference>
<feature type="chain" id="PRO_5003048026" evidence="14">
    <location>
        <begin position="31"/>
        <end position="275"/>
    </location>
</feature>
<dbReference type="InterPro" id="IPR018114">
    <property type="entry name" value="TRYPSIN_HIS"/>
</dbReference>
<dbReference type="PRINTS" id="PR00722">
    <property type="entry name" value="CHYMOTRYPSIN"/>
</dbReference>
<dbReference type="FunFam" id="2.40.10.10:FF:000011">
    <property type="entry name" value="Coagulation factor X"/>
    <property type="match status" value="1"/>
</dbReference>
<dbReference type="InterPro" id="IPR001254">
    <property type="entry name" value="Trypsin_dom"/>
</dbReference>
<evidence type="ECO:0000256" key="5">
    <source>
        <dbReference type="ARBA" id="ARBA00022670"/>
    </source>
</evidence>
<dbReference type="RefSeq" id="WP_013020700.1">
    <property type="nucleotide sequence ID" value="NC_013947.1"/>
</dbReference>
<dbReference type="PROSITE" id="PS50240">
    <property type="entry name" value="TRYPSIN_DOM"/>
    <property type="match status" value="1"/>
</dbReference>
<dbReference type="HOGENOM" id="CLU_006842_7_0_11"/>
<keyword evidence="6" id="KW-0356">Hemostasis</keyword>
<evidence type="ECO:0000259" key="15">
    <source>
        <dbReference type="PROSITE" id="PS50240"/>
    </source>
</evidence>
<evidence type="ECO:0000256" key="12">
    <source>
        <dbReference type="ARBA" id="ARBA00023180"/>
    </source>
</evidence>
<feature type="signal peptide" evidence="14">
    <location>
        <begin position="1"/>
        <end position="30"/>
    </location>
</feature>
<dbReference type="AlphaFoldDB" id="D3PW08"/>
<dbReference type="EMBL" id="CP001778">
    <property type="protein sequence ID" value="ADD45129.1"/>
    <property type="molecule type" value="Genomic_DNA"/>
</dbReference>
<keyword evidence="7" id="KW-0378">Hydrolase</keyword>
<dbReference type="GO" id="GO:0004252">
    <property type="term" value="F:serine-type endopeptidase activity"/>
    <property type="evidence" value="ECO:0007669"/>
    <property type="project" value="InterPro"/>
</dbReference>
<sequence>MQKKTKRLAAVGAALAAGALAVGVSLPALAADTDKSNGPEEKVVGGEPAEEGEFPFMMRLTIGGQDACGASLIRPDVALTAAHCTDGSEGFTVKYGTNKLDDPEIKEIKVTEVTQNPDFGKPIEMAGDWSVLKLEAPAEGVEPVKLAEDDSVDLEEQTIMGWGATSEGGEQSNELLKAKVPGVDDEKCKEAYGESLDPDSMLCAGLDEGGIDTCQGDSGGPMGVVAEDGTFTQTGIVSWGEGCAQPKKFGVYAQVSTLAADINAAADAFGGGEEG</sequence>
<evidence type="ECO:0000256" key="1">
    <source>
        <dbReference type="ARBA" id="ARBA00004240"/>
    </source>
</evidence>
<dbReference type="PANTHER" id="PTHR24252:SF7">
    <property type="entry name" value="HYALIN"/>
    <property type="match status" value="1"/>
</dbReference>
<name>D3PW08_STANL</name>
<feature type="compositionally biased region" description="Basic and acidic residues" evidence="13">
    <location>
        <begin position="32"/>
        <end position="44"/>
    </location>
</feature>
<evidence type="ECO:0000256" key="13">
    <source>
        <dbReference type="SAM" id="MobiDB-lite"/>
    </source>
</evidence>
<evidence type="ECO:0000256" key="14">
    <source>
        <dbReference type="SAM" id="SignalP"/>
    </source>
</evidence>
<feature type="region of interest" description="Disordered" evidence="13">
    <location>
        <begin position="31"/>
        <end position="50"/>
    </location>
</feature>
<keyword evidence="9" id="KW-0720">Serine protease</keyword>
<dbReference type="Pfam" id="PF00089">
    <property type="entry name" value="Trypsin"/>
    <property type="match status" value="1"/>
</dbReference>
<feature type="domain" description="Peptidase S1" evidence="15">
    <location>
        <begin position="43"/>
        <end position="267"/>
    </location>
</feature>
<accession>D3PW08</accession>
<dbReference type="CDD" id="cd00190">
    <property type="entry name" value="Tryp_SPc"/>
    <property type="match status" value="1"/>
</dbReference>
<evidence type="ECO:0000256" key="10">
    <source>
        <dbReference type="ARBA" id="ARBA00023034"/>
    </source>
</evidence>
<gene>
    <name evidence="16" type="ordered locus">Snas_5498</name>
</gene>
<keyword evidence="17" id="KW-1185">Reference proteome</keyword>
<dbReference type="InterPro" id="IPR001314">
    <property type="entry name" value="Peptidase_S1A"/>
</dbReference>